<dbReference type="EMBL" id="ODYU01001442">
    <property type="protein sequence ID" value="SOQ37633.1"/>
    <property type="molecule type" value="Genomic_DNA"/>
</dbReference>
<evidence type="ECO:0000313" key="1">
    <source>
        <dbReference type="EMBL" id="SOQ37633.1"/>
    </source>
</evidence>
<proteinExistence type="predicted"/>
<reference evidence="1" key="1">
    <citation type="submission" date="2016-07" db="EMBL/GenBank/DDBJ databases">
        <authorList>
            <person name="Bretaudeau A."/>
        </authorList>
    </citation>
    <scope>NUCLEOTIDE SEQUENCE</scope>
    <source>
        <strain evidence="1">Rice</strain>
        <tissue evidence="1">Whole body</tissue>
    </source>
</reference>
<gene>
    <name evidence="1" type="ORF">SFRICE_001883</name>
</gene>
<name>A0A2H1V9W0_SPOFR</name>
<accession>A0A2H1V9W0</accession>
<protein>
    <submittedName>
        <fullName evidence="1">SFRICE_001883</fullName>
    </submittedName>
</protein>
<sequence>MVAVEWVTPARWTDDISTRQYRGKPVYLLSFELREVAFNDDDDMRIRSCRLPSGFTGAPARKAGVCLFLLLVMLDGFQCAPCGLLRRLFQPLRSRVNVENKLINNGDHNVIYARSTLLHPARNELINNGHHNTIYLRTTPFTRHHNRLVNNGHHNEIYVRPSLFRPYERVLV</sequence>
<dbReference type="AlphaFoldDB" id="A0A2H1V9W0"/>
<organism evidence="1">
    <name type="scientific">Spodoptera frugiperda</name>
    <name type="common">Fall armyworm</name>
    <dbReference type="NCBI Taxonomy" id="7108"/>
    <lineage>
        <taxon>Eukaryota</taxon>
        <taxon>Metazoa</taxon>
        <taxon>Ecdysozoa</taxon>
        <taxon>Arthropoda</taxon>
        <taxon>Hexapoda</taxon>
        <taxon>Insecta</taxon>
        <taxon>Pterygota</taxon>
        <taxon>Neoptera</taxon>
        <taxon>Endopterygota</taxon>
        <taxon>Lepidoptera</taxon>
        <taxon>Glossata</taxon>
        <taxon>Ditrysia</taxon>
        <taxon>Noctuoidea</taxon>
        <taxon>Noctuidae</taxon>
        <taxon>Amphipyrinae</taxon>
        <taxon>Spodoptera</taxon>
    </lineage>
</organism>